<dbReference type="InterPro" id="IPR035093">
    <property type="entry name" value="RelE/ParE_toxin_dom_sf"/>
</dbReference>
<accession>A0A0G0UBZ8</accession>
<sequence length="94" mass="11239">MEVKYSIKYHPLVVKEDIPKLDDVNRIRIKQAIEEKLMTAPELFGIPLRRSLKGHRKLRVGDYRIIFRIQSREVLIFIIEHRSVVYSHVQKMGR</sequence>
<name>A0A0G0UBZ8_9BACT</name>
<dbReference type="AlphaFoldDB" id="A0A0G0UBZ8"/>
<reference evidence="3 4" key="1">
    <citation type="journal article" date="2015" name="Nature">
        <title>rRNA introns, odd ribosomes, and small enigmatic genomes across a large radiation of phyla.</title>
        <authorList>
            <person name="Brown C.T."/>
            <person name="Hug L.A."/>
            <person name="Thomas B.C."/>
            <person name="Sharon I."/>
            <person name="Castelle C.J."/>
            <person name="Singh A."/>
            <person name="Wilkins M.J."/>
            <person name="Williams K.H."/>
            <person name="Banfield J.F."/>
        </authorList>
    </citation>
    <scope>NUCLEOTIDE SEQUENCE [LARGE SCALE GENOMIC DNA]</scope>
</reference>
<gene>
    <name evidence="3" type="ORF">UU35_C0012G0026</name>
</gene>
<dbReference type="PANTHER" id="PTHR35601">
    <property type="entry name" value="TOXIN RELE"/>
    <property type="match status" value="1"/>
</dbReference>
<protein>
    <submittedName>
        <fullName evidence="3">Toxin-antitoxin system, toxin component, RelE family</fullName>
    </submittedName>
</protein>
<comment type="similarity">
    <text evidence="1">Belongs to the RelE toxin family.</text>
</comment>
<evidence type="ECO:0000256" key="2">
    <source>
        <dbReference type="ARBA" id="ARBA00022649"/>
    </source>
</evidence>
<dbReference type="SUPFAM" id="SSF143011">
    <property type="entry name" value="RelE-like"/>
    <property type="match status" value="1"/>
</dbReference>
<organism evidence="3 4">
    <name type="scientific">Candidatus Uhrbacteria bacterium GW2011_GWC2_41_11</name>
    <dbReference type="NCBI Taxonomy" id="1618985"/>
    <lineage>
        <taxon>Bacteria</taxon>
        <taxon>Candidatus Uhriibacteriota</taxon>
    </lineage>
</organism>
<evidence type="ECO:0000313" key="4">
    <source>
        <dbReference type="Proteomes" id="UP000034616"/>
    </source>
</evidence>
<proteinExistence type="inferred from homology"/>
<keyword evidence="2" id="KW-1277">Toxin-antitoxin system</keyword>
<dbReference type="EMBL" id="LCAH01000012">
    <property type="protein sequence ID" value="KKR86509.1"/>
    <property type="molecule type" value="Genomic_DNA"/>
</dbReference>
<dbReference type="InterPro" id="IPR007712">
    <property type="entry name" value="RelE/ParE_toxin"/>
</dbReference>
<dbReference type="PANTHER" id="PTHR35601:SF1">
    <property type="entry name" value="TOXIN RELE"/>
    <property type="match status" value="1"/>
</dbReference>
<dbReference type="Proteomes" id="UP000034616">
    <property type="component" value="Unassembled WGS sequence"/>
</dbReference>
<dbReference type="Gene3D" id="3.30.2310.20">
    <property type="entry name" value="RelE-like"/>
    <property type="match status" value="1"/>
</dbReference>
<dbReference type="Pfam" id="PF05016">
    <property type="entry name" value="ParE_toxin"/>
    <property type="match status" value="1"/>
</dbReference>
<comment type="caution">
    <text evidence="3">The sequence shown here is derived from an EMBL/GenBank/DDBJ whole genome shotgun (WGS) entry which is preliminary data.</text>
</comment>
<evidence type="ECO:0000313" key="3">
    <source>
        <dbReference type="EMBL" id="KKR86509.1"/>
    </source>
</evidence>
<evidence type="ECO:0000256" key="1">
    <source>
        <dbReference type="ARBA" id="ARBA00006226"/>
    </source>
</evidence>